<dbReference type="Pfam" id="PF00441">
    <property type="entry name" value="Acyl-CoA_dh_1"/>
    <property type="match status" value="1"/>
</dbReference>
<keyword evidence="3" id="KW-0285">Flavoprotein</keyword>
<evidence type="ECO:0000256" key="5">
    <source>
        <dbReference type="ARBA" id="ARBA00023002"/>
    </source>
</evidence>
<dbReference type="InterPro" id="IPR009075">
    <property type="entry name" value="AcylCo_DH/oxidase_C"/>
</dbReference>
<keyword evidence="5" id="KW-0560">Oxidoreductase</keyword>
<dbReference type="InterPro" id="IPR009100">
    <property type="entry name" value="AcylCoA_DH/oxidase_NM_dom_sf"/>
</dbReference>
<name>A0A853BGH6_9PSEU</name>
<organism evidence="7 8">
    <name type="scientific">Amycolatopsis endophytica</name>
    <dbReference type="NCBI Taxonomy" id="860233"/>
    <lineage>
        <taxon>Bacteria</taxon>
        <taxon>Bacillati</taxon>
        <taxon>Actinomycetota</taxon>
        <taxon>Actinomycetes</taxon>
        <taxon>Pseudonocardiales</taxon>
        <taxon>Pseudonocardiaceae</taxon>
        <taxon>Amycolatopsis</taxon>
    </lineage>
</organism>
<dbReference type="Gene3D" id="1.20.140.10">
    <property type="entry name" value="Butyryl-CoA Dehydrogenase, subunit A, domain 3"/>
    <property type="match status" value="1"/>
</dbReference>
<comment type="cofactor">
    <cofactor evidence="1">
        <name>FAD</name>
        <dbReference type="ChEBI" id="CHEBI:57692"/>
    </cofactor>
</comment>
<protein>
    <submittedName>
        <fullName evidence="7">Alkylation response protein AidB-like acyl-CoA dehydrogenase</fullName>
    </submittedName>
</protein>
<dbReference type="Proteomes" id="UP000549616">
    <property type="component" value="Unassembled WGS sequence"/>
</dbReference>
<sequence>MIEMPVNDFAREFETAAVELLEAQMARAPIREELEKSGWSESLWTSLVDAGWLDVMLPDALGGLDLGFQQIAGVFTAAGRYLVPGPLFDNAVAVPLIAGRASRAEHLLGLIAGRTRISLADGAAGCQAMGTRPSIRDGKLFGAVDLVRLGGAVDHLMVVVEDPGPTLVMADVAAKGLTLHRRHSFAPSVECASVDFDGSEFEPLFQDGPGGRARAAAAVTELRDAARLSFACEAAGTARHLLDSAVRYAKEREQFGRPIGSFQSIQHLLAALTTRQTTLEAACEQGLASWDSEPSRRHVDAATAKAIAADVGRVVGEGALQVHGGIAFTREFPLHRWHVHGLGLQGLYGDQRVIATELGNLLVGKDLALW</sequence>
<evidence type="ECO:0000256" key="4">
    <source>
        <dbReference type="ARBA" id="ARBA00022827"/>
    </source>
</evidence>
<dbReference type="AlphaFoldDB" id="A0A853BGH6"/>
<comment type="caution">
    <text evidence="7">The sequence shown here is derived from an EMBL/GenBank/DDBJ whole genome shotgun (WGS) entry which is preliminary data.</text>
</comment>
<keyword evidence="4" id="KW-0274">FAD</keyword>
<accession>A0A853BGH6</accession>
<dbReference type="InterPro" id="IPR037069">
    <property type="entry name" value="AcylCoA_DH/ox_N_sf"/>
</dbReference>
<evidence type="ECO:0000256" key="3">
    <source>
        <dbReference type="ARBA" id="ARBA00022630"/>
    </source>
</evidence>
<evidence type="ECO:0000259" key="6">
    <source>
        <dbReference type="Pfam" id="PF00441"/>
    </source>
</evidence>
<feature type="domain" description="Acyl-CoA dehydrogenase/oxidase C-terminal" evidence="6">
    <location>
        <begin position="224"/>
        <end position="340"/>
    </location>
</feature>
<evidence type="ECO:0000256" key="2">
    <source>
        <dbReference type="ARBA" id="ARBA00009347"/>
    </source>
</evidence>
<dbReference type="GO" id="GO:0003995">
    <property type="term" value="F:acyl-CoA dehydrogenase activity"/>
    <property type="evidence" value="ECO:0007669"/>
    <property type="project" value="TreeGrafter"/>
</dbReference>
<gene>
    <name evidence="7" type="ORF">HNR02_007022</name>
</gene>
<dbReference type="EMBL" id="JACCFK010000002">
    <property type="protein sequence ID" value="NYI93647.1"/>
    <property type="molecule type" value="Genomic_DNA"/>
</dbReference>
<comment type="similarity">
    <text evidence="2">Belongs to the acyl-CoA dehydrogenase family.</text>
</comment>
<dbReference type="PANTHER" id="PTHR43884">
    <property type="entry name" value="ACYL-COA DEHYDROGENASE"/>
    <property type="match status" value="1"/>
</dbReference>
<dbReference type="InterPro" id="IPR036250">
    <property type="entry name" value="AcylCo_DH-like_C"/>
</dbReference>
<dbReference type="Gene3D" id="1.10.540.10">
    <property type="entry name" value="Acyl-CoA dehydrogenase/oxidase, N-terminal domain"/>
    <property type="match status" value="1"/>
</dbReference>
<dbReference type="SUPFAM" id="SSF56645">
    <property type="entry name" value="Acyl-CoA dehydrogenase NM domain-like"/>
    <property type="match status" value="1"/>
</dbReference>
<dbReference type="GO" id="GO:0050660">
    <property type="term" value="F:flavin adenine dinucleotide binding"/>
    <property type="evidence" value="ECO:0007669"/>
    <property type="project" value="InterPro"/>
</dbReference>
<evidence type="ECO:0000256" key="1">
    <source>
        <dbReference type="ARBA" id="ARBA00001974"/>
    </source>
</evidence>
<dbReference type="SUPFAM" id="SSF47203">
    <property type="entry name" value="Acyl-CoA dehydrogenase C-terminal domain-like"/>
    <property type="match status" value="1"/>
</dbReference>
<evidence type="ECO:0000313" key="7">
    <source>
        <dbReference type="EMBL" id="NYI93647.1"/>
    </source>
</evidence>
<proteinExistence type="inferred from homology"/>
<keyword evidence="8" id="KW-1185">Reference proteome</keyword>
<dbReference type="PANTHER" id="PTHR43884:SF20">
    <property type="entry name" value="ACYL-COA DEHYDROGENASE FADE28"/>
    <property type="match status" value="1"/>
</dbReference>
<evidence type="ECO:0000313" key="8">
    <source>
        <dbReference type="Proteomes" id="UP000549616"/>
    </source>
</evidence>
<reference evidence="7 8" key="1">
    <citation type="submission" date="2020-07" db="EMBL/GenBank/DDBJ databases">
        <title>Sequencing the genomes of 1000 actinobacteria strains.</title>
        <authorList>
            <person name="Klenk H.-P."/>
        </authorList>
    </citation>
    <scope>NUCLEOTIDE SEQUENCE [LARGE SCALE GENOMIC DNA]</scope>
    <source>
        <strain evidence="7 8">DSM 104006</strain>
    </source>
</reference>